<dbReference type="EMBL" id="JAPJDO010000006">
    <property type="protein sequence ID" value="MCX2936834.1"/>
    <property type="molecule type" value="Genomic_DNA"/>
</dbReference>
<dbReference type="RefSeq" id="WP_265996396.1">
    <property type="nucleotide sequence ID" value="NZ_JAPJDN010000006.1"/>
</dbReference>
<dbReference type="SUPFAM" id="SSF51735">
    <property type="entry name" value="NAD(P)-binding Rossmann-fold domains"/>
    <property type="match status" value="1"/>
</dbReference>
<dbReference type="Gene3D" id="3.40.50.720">
    <property type="entry name" value="NAD(P)-binding Rossmann-like Domain"/>
    <property type="match status" value="1"/>
</dbReference>
<reference evidence="1 2" key="1">
    <citation type="submission" date="2022-11" db="EMBL/GenBank/DDBJ databases">
        <title>Mycobacterium sp. nov.</title>
        <authorList>
            <person name="Papic B."/>
            <person name="Spicic S."/>
            <person name="Duvnjak S."/>
        </authorList>
    </citation>
    <scope>NUCLEOTIDE SEQUENCE [LARGE SCALE GENOMIC DNA]</scope>
    <source>
        <strain evidence="1 2">CVI_P4</strain>
    </source>
</reference>
<name>A0ABT3SCG8_9MYCO</name>
<evidence type="ECO:0000313" key="2">
    <source>
        <dbReference type="Proteomes" id="UP001300745"/>
    </source>
</evidence>
<evidence type="ECO:0000313" key="1">
    <source>
        <dbReference type="EMBL" id="MCX2936834.1"/>
    </source>
</evidence>
<dbReference type="CDD" id="cd24146">
    <property type="entry name" value="nat-AmDH_N_like"/>
    <property type="match status" value="1"/>
</dbReference>
<proteinExistence type="predicted"/>
<sequence>MTVRVVQWATGPVGKAQLREVIDRPDLELVGLYVYSESKVGTDAGDMVGRPPTGITATNDTSAILALDADLVLHAASKAFPGNTNTEDIVALLTSGKTVITTTSYNHLATYDSNVETRIKQACAHSGARFHAAGEHPGFMFERLATSLTALSRRVDRITVQEFVDCRAISAREMLVDLMGMGKPPHEISPESPLFQSVSIQYEQSLAAAADVLGLRFDEIRKEVRTATLPYDVDVACATLPAGSVIGQIMSWSACSAGVPVLVAEEHWTAVAEIPSWNLALDGQFLIRVVIDGSPPIRLELTIDNQEIDLDGVAGGQLAVAMTAVRAIPYVLAAAPGVVVPNIFGAYRWPDTTAEKGTTDE</sequence>
<dbReference type="InterPro" id="IPR036291">
    <property type="entry name" value="NAD(P)-bd_dom_sf"/>
</dbReference>
<organism evidence="1 2">
    <name type="scientific">Mycobacterium pinniadriaticum</name>
    <dbReference type="NCBI Taxonomy" id="2994102"/>
    <lineage>
        <taxon>Bacteria</taxon>
        <taxon>Bacillati</taxon>
        <taxon>Actinomycetota</taxon>
        <taxon>Actinomycetes</taxon>
        <taxon>Mycobacteriales</taxon>
        <taxon>Mycobacteriaceae</taxon>
        <taxon>Mycobacterium</taxon>
    </lineage>
</organism>
<keyword evidence="2" id="KW-1185">Reference proteome</keyword>
<accession>A0ABT3SCG8</accession>
<gene>
    <name evidence="1" type="ORF">ORI27_08990</name>
</gene>
<protein>
    <submittedName>
        <fullName evidence="1">Dihydrodipicolinate synthase</fullName>
    </submittedName>
</protein>
<dbReference type="Proteomes" id="UP001300745">
    <property type="component" value="Unassembled WGS sequence"/>
</dbReference>
<comment type="caution">
    <text evidence="1">The sequence shown here is derived from an EMBL/GenBank/DDBJ whole genome shotgun (WGS) entry which is preliminary data.</text>
</comment>